<proteinExistence type="predicted"/>
<gene>
    <name evidence="2" type="ORF">MM415A03762_0003</name>
</gene>
<keyword evidence="1" id="KW-0812">Transmembrane</keyword>
<keyword evidence="1" id="KW-1133">Transmembrane helix</keyword>
<sequence length="45" mass="5257">MNYLIFTFAMLGLIFCMSDSCMPWSNLIGIFFLVICFLILKLKED</sequence>
<reference evidence="2" key="1">
    <citation type="submission" date="2020-03" db="EMBL/GenBank/DDBJ databases">
        <title>The deep terrestrial virosphere.</title>
        <authorList>
            <person name="Holmfeldt K."/>
            <person name="Nilsson E."/>
            <person name="Simone D."/>
            <person name="Lopez-Fernandez M."/>
            <person name="Wu X."/>
            <person name="de Brujin I."/>
            <person name="Lundin D."/>
            <person name="Andersson A."/>
            <person name="Bertilsson S."/>
            <person name="Dopson M."/>
        </authorList>
    </citation>
    <scope>NUCLEOTIDE SEQUENCE</scope>
    <source>
        <strain evidence="2">MM415A03762</strain>
    </source>
</reference>
<evidence type="ECO:0000313" key="2">
    <source>
        <dbReference type="EMBL" id="QJA70377.1"/>
    </source>
</evidence>
<protein>
    <submittedName>
        <fullName evidence="2">Uncharacterized protein</fullName>
    </submittedName>
</protein>
<accession>A0A6M3JNG0</accession>
<dbReference type="AlphaFoldDB" id="A0A6M3JNG0"/>
<keyword evidence="1" id="KW-0472">Membrane</keyword>
<feature type="transmembrane region" description="Helical" evidence="1">
    <location>
        <begin position="26"/>
        <end position="42"/>
    </location>
</feature>
<name>A0A6M3JNG0_9ZZZZ</name>
<organism evidence="2">
    <name type="scientific">viral metagenome</name>
    <dbReference type="NCBI Taxonomy" id="1070528"/>
    <lineage>
        <taxon>unclassified sequences</taxon>
        <taxon>metagenomes</taxon>
        <taxon>organismal metagenomes</taxon>
    </lineage>
</organism>
<dbReference type="EMBL" id="MT141788">
    <property type="protein sequence ID" value="QJA70377.1"/>
    <property type="molecule type" value="Genomic_DNA"/>
</dbReference>
<evidence type="ECO:0000256" key="1">
    <source>
        <dbReference type="SAM" id="Phobius"/>
    </source>
</evidence>